<dbReference type="SUPFAM" id="SSF56112">
    <property type="entry name" value="Protein kinase-like (PK-like)"/>
    <property type="match status" value="1"/>
</dbReference>
<dbReference type="InterPro" id="IPR011009">
    <property type="entry name" value="Kinase-like_dom_sf"/>
</dbReference>
<dbReference type="Proteomes" id="UP000630149">
    <property type="component" value="Unassembled WGS sequence"/>
</dbReference>
<dbReference type="SMART" id="SM00220">
    <property type="entry name" value="S_TKc"/>
    <property type="match status" value="1"/>
</dbReference>
<dbReference type="PROSITE" id="PS50011">
    <property type="entry name" value="PROTEIN_KINASE_DOM"/>
    <property type="match status" value="1"/>
</dbReference>
<dbReference type="GO" id="GO:0005737">
    <property type="term" value="C:cytoplasm"/>
    <property type="evidence" value="ECO:0007669"/>
    <property type="project" value="TreeGrafter"/>
</dbReference>
<comment type="caution">
    <text evidence="2">The sequence shown here is derived from an EMBL/GenBank/DDBJ whole genome shotgun (WGS) entry which is preliminary data.</text>
</comment>
<evidence type="ECO:0000259" key="1">
    <source>
        <dbReference type="PROSITE" id="PS50011"/>
    </source>
</evidence>
<proteinExistence type="predicted"/>
<evidence type="ECO:0000313" key="2">
    <source>
        <dbReference type="EMBL" id="GGI93307.1"/>
    </source>
</evidence>
<dbReference type="Gene3D" id="1.10.510.10">
    <property type="entry name" value="Transferase(Phosphotransferase) domain 1"/>
    <property type="match status" value="1"/>
</dbReference>
<dbReference type="GO" id="GO:0004674">
    <property type="term" value="F:protein serine/threonine kinase activity"/>
    <property type="evidence" value="ECO:0007669"/>
    <property type="project" value="TreeGrafter"/>
</dbReference>
<feature type="domain" description="Protein kinase" evidence="1">
    <location>
        <begin position="38"/>
        <end position="325"/>
    </location>
</feature>
<dbReference type="Pfam" id="PF00069">
    <property type="entry name" value="Pkinase"/>
    <property type="match status" value="1"/>
</dbReference>
<reference evidence="2" key="2">
    <citation type="submission" date="2020-09" db="EMBL/GenBank/DDBJ databases">
        <authorList>
            <person name="Sun Q."/>
            <person name="Ohkuma M."/>
        </authorList>
    </citation>
    <scope>NUCLEOTIDE SEQUENCE</scope>
    <source>
        <strain evidence="2">JCM 13919</strain>
    </source>
</reference>
<protein>
    <recommendedName>
        <fullName evidence="1">Protein kinase domain-containing protein</fullName>
    </recommendedName>
</protein>
<organism evidence="2 3">
    <name type="scientific">Legionella impletisoli</name>
    <dbReference type="NCBI Taxonomy" id="343510"/>
    <lineage>
        <taxon>Bacteria</taxon>
        <taxon>Pseudomonadati</taxon>
        <taxon>Pseudomonadota</taxon>
        <taxon>Gammaproteobacteria</taxon>
        <taxon>Legionellales</taxon>
        <taxon>Legionellaceae</taxon>
        <taxon>Legionella</taxon>
    </lineage>
</organism>
<dbReference type="InterPro" id="IPR000719">
    <property type="entry name" value="Prot_kinase_dom"/>
</dbReference>
<dbReference type="OrthoDB" id="9801841at2"/>
<dbReference type="PANTHER" id="PTHR44167:SF24">
    <property type="entry name" value="SERINE_THREONINE-PROTEIN KINASE CHK2"/>
    <property type="match status" value="1"/>
</dbReference>
<sequence length="386" mass="43971">MPRSDRFFQIPCSSPPIHRVSSHMISQLIADSSAEIVKESWSHLGRGAQGQVYLVKVKLPDNDYRWCVLKSMGNESQAKETAINLALTEADESSTDHNIIKIISNFKDGVQEYALFPLCETTLDKQMITLQKIKELNPEFFYFIIIQLMLDLLKAVDYMHCNNVVHRDIKPENIGFHLGRWCLFDLGCSTRKDSNEMLQGTFYFSHPAGMVENSESARSYSDIYGLGQTLKLLLYPGARIFYQEFFLKMPWKYLMIKGLEFHKAQKATSATSYPLSFEERFRGLDKNDISGTLRFLVASMTSIHPENIPNAACLIACFSELQEQLREKLGEDELERMSEVYQVLIETPPSSELSDDINIAHQHSCTFTGREKKPDSLVSVSLTFSG</sequence>
<dbReference type="EMBL" id="BMOB01000015">
    <property type="protein sequence ID" value="GGI93307.1"/>
    <property type="molecule type" value="Genomic_DNA"/>
</dbReference>
<dbReference type="AlphaFoldDB" id="A0A917JZ40"/>
<evidence type="ECO:0000313" key="3">
    <source>
        <dbReference type="Proteomes" id="UP000630149"/>
    </source>
</evidence>
<dbReference type="RefSeq" id="WP_131776427.1">
    <property type="nucleotide sequence ID" value="NZ_BMOB01000015.1"/>
</dbReference>
<gene>
    <name evidence="2" type="ORF">GCM10007966_22330</name>
</gene>
<reference evidence="2" key="1">
    <citation type="journal article" date="2014" name="Int. J. Syst. Evol. Microbiol.">
        <title>Complete genome sequence of Corynebacterium casei LMG S-19264T (=DSM 44701T), isolated from a smear-ripened cheese.</title>
        <authorList>
            <consortium name="US DOE Joint Genome Institute (JGI-PGF)"/>
            <person name="Walter F."/>
            <person name="Albersmeier A."/>
            <person name="Kalinowski J."/>
            <person name="Ruckert C."/>
        </authorList>
    </citation>
    <scope>NUCLEOTIDE SEQUENCE</scope>
    <source>
        <strain evidence="2">JCM 13919</strain>
    </source>
</reference>
<dbReference type="PANTHER" id="PTHR44167">
    <property type="entry name" value="OVARIAN-SPECIFIC SERINE/THREONINE-PROTEIN KINASE LOK-RELATED"/>
    <property type="match status" value="1"/>
</dbReference>
<name>A0A917JZ40_9GAMM</name>
<keyword evidence="3" id="KW-1185">Reference proteome</keyword>
<dbReference type="GO" id="GO:0005524">
    <property type="term" value="F:ATP binding"/>
    <property type="evidence" value="ECO:0007669"/>
    <property type="project" value="InterPro"/>
</dbReference>
<accession>A0A917JZ40</accession>
<dbReference type="CDD" id="cd00180">
    <property type="entry name" value="PKc"/>
    <property type="match status" value="1"/>
</dbReference>